<keyword evidence="18" id="KW-1185">Reference proteome</keyword>
<feature type="compositionally biased region" description="Polar residues" evidence="16">
    <location>
        <begin position="978"/>
        <end position="987"/>
    </location>
</feature>
<comment type="catalytic activity">
    <reaction evidence="15">
        <text>Na(+)(in) = Na(+)(out)</text>
        <dbReference type="Rhea" id="RHEA:34963"/>
        <dbReference type="ChEBI" id="CHEBI:29101"/>
    </reaction>
</comment>
<dbReference type="RefSeq" id="XP_022344140.1">
    <property type="nucleotide sequence ID" value="XM_022488432.1"/>
</dbReference>
<evidence type="ECO:0000256" key="11">
    <source>
        <dbReference type="ARBA" id="ARBA00023286"/>
    </source>
</evidence>
<dbReference type="GeneID" id="111137130"/>
<feature type="compositionally biased region" description="Polar residues" evidence="16">
    <location>
        <begin position="182"/>
        <end position="193"/>
    </location>
</feature>
<protein>
    <submittedName>
        <fullName evidence="19">Cyclic nucleotide-gated cation channel beta-1-like isoform X1</fullName>
    </submittedName>
</protein>
<dbReference type="Pfam" id="PF00027">
    <property type="entry name" value="cNMP_binding"/>
    <property type="match status" value="1"/>
</dbReference>
<dbReference type="GO" id="GO:0005223">
    <property type="term" value="F:intracellularly cGMP-activated cation channel activity"/>
    <property type="evidence" value="ECO:0007669"/>
    <property type="project" value="TreeGrafter"/>
</dbReference>
<dbReference type="FunFam" id="1.10.287.70:FF:000072">
    <property type="entry name" value="Cyclic nucleotide gated channel beta 3"/>
    <property type="match status" value="1"/>
</dbReference>
<evidence type="ECO:0000256" key="1">
    <source>
        <dbReference type="ARBA" id="ARBA00004141"/>
    </source>
</evidence>
<dbReference type="Pfam" id="PF00520">
    <property type="entry name" value="Ion_trans"/>
    <property type="match status" value="1"/>
</dbReference>
<dbReference type="Gene3D" id="2.60.120.10">
    <property type="entry name" value="Jelly Rolls"/>
    <property type="match status" value="1"/>
</dbReference>
<organism evidence="18 19">
    <name type="scientific">Crassostrea virginica</name>
    <name type="common">Eastern oyster</name>
    <dbReference type="NCBI Taxonomy" id="6565"/>
    <lineage>
        <taxon>Eukaryota</taxon>
        <taxon>Metazoa</taxon>
        <taxon>Spiralia</taxon>
        <taxon>Lophotrochozoa</taxon>
        <taxon>Mollusca</taxon>
        <taxon>Bivalvia</taxon>
        <taxon>Autobranchia</taxon>
        <taxon>Pteriomorphia</taxon>
        <taxon>Ostreida</taxon>
        <taxon>Ostreoidea</taxon>
        <taxon>Ostreidae</taxon>
        <taxon>Crassostrea</taxon>
    </lineage>
</organism>
<feature type="region of interest" description="Disordered" evidence="16">
    <location>
        <begin position="960"/>
        <end position="1076"/>
    </location>
</feature>
<keyword evidence="13" id="KW-0844">Vision</keyword>
<feature type="compositionally biased region" description="Polar residues" evidence="16">
    <location>
        <begin position="847"/>
        <end position="856"/>
    </location>
</feature>
<feature type="compositionally biased region" description="Polar residues" evidence="16">
    <location>
        <begin position="1155"/>
        <end position="1165"/>
    </location>
</feature>
<evidence type="ECO:0000256" key="10">
    <source>
        <dbReference type="ARBA" id="ARBA00023136"/>
    </source>
</evidence>
<dbReference type="PROSITE" id="PS00888">
    <property type="entry name" value="CNMP_BINDING_1"/>
    <property type="match status" value="1"/>
</dbReference>
<feature type="region of interest" description="Disordered" evidence="16">
    <location>
        <begin position="56"/>
        <end position="87"/>
    </location>
</feature>
<dbReference type="GO" id="GO:0007601">
    <property type="term" value="P:visual perception"/>
    <property type="evidence" value="ECO:0007669"/>
    <property type="project" value="UniProtKB-KW"/>
</dbReference>
<dbReference type="GO" id="GO:0044877">
    <property type="term" value="F:protein-containing complex binding"/>
    <property type="evidence" value="ECO:0007669"/>
    <property type="project" value="TreeGrafter"/>
</dbReference>
<evidence type="ECO:0000256" key="8">
    <source>
        <dbReference type="ARBA" id="ARBA00022992"/>
    </source>
</evidence>
<keyword evidence="7" id="KW-1133">Transmembrane helix</keyword>
<keyword evidence="5" id="KW-0812">Transmembrane</keyword>
<evidence type="ECO:0000256" key="14">
    <source>
        <dbReference type="ARBA" id="ARBA00034430"/>
    </source>
</evidence>
<keyword evidence="9" id="KW-0406">Ion transport</keyword>
<gene>
    <name evidence="19" type="primary">LOC111137130</name>
</gene>
<keyword evidence="11" id="KW-1071">Ligand-gated ion channel</keyword>
<evidence type="ECO:0000256" key="15">
    <source>
        <dbReference type="ARBA" id="ARBA00036239"/>
    </source>
</evidence>
<dbReference type="PROSITE" id="PS50042">
    <property type="entry name" value="CNMP_BINDING_3"/>
    <property type="match status" value="1"/>
</dbReference>
<evidence type="ECO:0000256" key="5">
    <source>
        <dbReference type="ARBA" id="ARBA00022692"/>
    </source>
</evidence>
<dbReference type="Gene3D" id="1.10.287.630">
    <property type="entry name" value="Helix hairpin bin"/>
    <property type="match status" value="1"/>
</dbReference>
<evidence type="ECO:0000256" key="4">
    <source>
        <dbReference type="ARBA" id="ARBA00022606"/>
    </source>
</evidence>
<evidence type="ECO:0000313" key="18">
    <source>
        <dbReference type="Proteomes" id="UP000694844"/>
    </source>
</evidence>
<feature type="compositionally biased region" description="Polar residues" evidence="16">
    <location>
        <begin position="64"/>
        <end position="80"/>
    </location>
</feature>
<dbReference type="InterPro" id="IPR014710">
    <property type="entry name" value="RmlC-like_jellyroll"/>
</dbReference>
<dbReference type="GO" id="GO:0005222">
    <property type="term" value="F:intracellularly cAMP-activated cation channel activity"/>
    <property type="evidence" value="ECO:0007669"/>
    <property type="project" value="TreeGrafter"/>
</dbReference>
<dbReference type="GO" id="GO:0017071">
    <property type="term" value="C:intracellular cyclic nucleotide activated cation channel complex"/>
    <property type="evidence" value="ECO:0007669"/>
    <property type="project" value="TreeGrafter"/>
</dbReference>
<dbReference type="GO" id="GO:0005886">
    <property type="term" value="C:plasma membrane"/>
    <property type="evidence" value="ECO:0007669"/>
    <property type="project" value="TreeGrafter"/>
</dbReference>
<reference evidence="19" key="1">
    <citation type="submission" date="2025-08" db="UniProtKB">
        <authorList>
            <consortium name="RefSeq"/>
        </authorList>
    </citation>
    <scope>IDENTIFICATION</scope>
    <source>
        <tissue evidence="19">Whole sample</tissue>
    </source>
</reference>
<evidence type="ECO:0000256" key="3">
    <source>
        <dbReference type="ARBA" id="ARBA00022535"/>
    </source>
</evidence>
<evidence type="ECO:0000256" key="9">
    <source>
        <dbReference type="ARBA" id="ARBA00023065"/>
    </source>
</evidence>
<feature type="compositionally biased region" description="Basic and acidic residues" evidence="16">
    <location>
        <begin position="821"/>
        <end position="834"/>
    </location>
</feature>
<feature type="region of interest" description="Disordered" evidence="16">
    <location>
        <begin position="758"/>
        <end position="787"/>
    </location>
</feature>
<evidence type="ECO:0000256" key="6">
    <source>
        <dbReference type="ARBA" id="ARBA00022741"/>
    </source>
</evidence>
<sequence length="1195" mass="134865">MVWDISFGDWARPRKLCTAMTARYATWGLCEEDFEGISLQEFETAESRIPLLSEYKQELRRPSDPTSFNSESKLLNTSPSPTVPKGNTDAFLYTSTTDVKQPPTPGYYGNSKFDLQPPASPGLLSINSAWSELAKLHSRRSSYGDYSDTRSNSLSNVSSSLSQYLHDLVRAFSSRTEKIKENTIQPPTPSSLSEVDVASEANSAISAPEDDTSRQNRINNFYPDHLKLGPDGQPRSEEEGEKFYLDWHCCKAPLPICCKYFQFPSILEPQSKIYMCWLALVTLCFTYNVSVIPLRGVFPYQSPGNLTYWLICDYLSDLVYLLDVLIFKPRLTYLNSGLLEKDMKLTKKNYMKKSMFKFDLLSLTPLDLFYLKVGVVPWLRLPRYLKIQTFWEFFERCDQAVRSAHILRIIKTMIYMLFLIHVETCGYYAMSVYEGIGSNRWVYNGVGNAYIRCFYLATKTATSIGNNPQPTNVMEYVFMTVYWVSGVFVFALLIGQIRDIVDAAGRVKALYNKRMDAAIWYVKNLNLPKETQEKVRTWFIYNWQQQKILDERVLMDTLPKNLRTDLAIHVHFNTLSKVKLFQDCDKTLLFDLVLKLKPILYLPGDYVCRKGEVGKEMYIVSQGQVDVVGGPENSIVLATLKEGSVFGEISLLALSGGEGNRRTADVVCKGFTNLFILSKGDFEAAMSEYPEAHRHMKKRAKIKLLRQNAKLAKESVESLGSSRADEIIKSTSAISRTPKMVQTVMQIMDPESDVMKKLRHKSYDSESSNCQETSKEHGTSGRGLPSDQEVEDFYNEMLTVEVPEPAPPRPSNSLKKGTSKLKKEDTTTTEHSEESTDSGVQLIKATSPITSPTKTMSNKESKESVISPEITTELADILEETRSWVEQQTLHTQMISDGGYLAEFFEDNITNDPNKDPKGEDPKTDHEDQECKEKVELHGELKAVGTDAAVESIDNLLSKIDEEQSSGSVVQCDEKEATSSLSSQEPGTTVMVENEIKRTESQERKTSNHTEGPDIILTEEKEIEGMNSKEKKTKLNEDEKSKDEKVETDVQESEEPKGGNSLDMKEEEMEVQNLSSLKVKPTEAVTNKVVNLEVRNRAYSEYSDVTPIRTEIMDMEPKSKILLEPDRSKSQLSLSTLPRIPPINRTICTVEVHQQKSNVTPSTAGEGQDKGGVELQKQGKGPSSPTELEYLESSV</sequence>
<dbReference type="SUPFAM" id="SSF51206">
    <property type="entry name" value="cAMP-binding domain-like"/>
    <property type="match status" value="1"/>
</dbReference>
<dbReference type="Gene3D" id="1.10.287.70">
    <property type="match status" value="1"/>
</dbReference>
<name>A0A8B8EVW3_CRAVI</name>
<dbReference type="InterPro" id="IPR005821">
    <property type="entry name" value="Ion_trans_dom"/>
</dbReference>
<dbReference type="PANTHER" id="PTHR45638:SF1">
    <property type="entry name" value="CYCLIC NUCLEOTIDE-GATED ION CHANNEL SUBUNIT B, ISOFORM A"/>
    <property type="match status" value="1"/>
</dbReference>
<dbReference type="GO" id="GO:0030553">
    <property type="term" value="F:cGMP binding"/>
    <property type="evidence" value="ECO:0007669"/>
    <property type="project" value="UniProtKB-KW"/>
</dbReference>
<dbReference type="FunFam" id="2.60.120.10:FF:000020">
    <property type="entry name" value="Cyclic nucleotide-gated channel beta 3"/>
    <property type="match status" value="1"/>
</dbReference>
<feature type="domain" description="Cyclic nucleotide-binding" evidence="17">
    <location>
        <begin position="580"/>
        <end position="694"/>
    </location>
</feature>
<dbReference type="SUPFAM" id="SSF81324">
    <property type="entry name" value="Voltage-gated potassium channels"/>
    <property type="match status" value="1"/>
</dbReference>
<dbReference type="FunFam" id="1.10.287.630:FF:000001">
    <property type="entry name" value="Cyclic nucleotide-gated channel alpha 3"/>
    <property type="match status" value="1"/>
</dbReference>
<evidence type="ECO:0000256" key="13">
    <source>
        <dbReference type="ARBA" id="ARBA00023305"/>
    </source>
</evidence>
<dbReference type="KEGG" id="cvn:111137130"/>
<dbReference type="CDD" id="cd00038">
    <property type="entry name" value="CAP_ED"/>
    <property type="match status" value="1"/>
</dbReference>
<evidence type="ECO:0000256" key="12">
    <source>
        <dbReference type="ARBA" id="ARBA00023303"/>
    </source>
</evidence>
<feature type="region of interest" description="Disordered" evidence="16">
    <location>
        <begin position="1154"/>
        <end position="1195"/>
    </location>
</feature>
<evidence type="ECO:0000313" key="19">
    <source>
        <dbReference type="RefSeq" id="XP_022344140.1"/>
    </source>
</evidence>
<dbReference type="InterPro" id="IPR000595">
    <property type="entry name" value="cNMP-bd_dom"/>
</dbReference>
<keyword evidence="4" id="KW-0716">Sensory transduction</keyword>
<feature type="compositionally biased region" description="Basic and acidic residues" evidence="16">
    <location>
        <begin position="913"/>
        <end position="932"/>
    </location>
</feature>
<keyword evidence="10" id="KW-0472">Membrane</keyword>
<feature type="region of interest" description="Disordered" evidence="16">
    <location>
        <begin position="800"/>
        <end position="866"/>
    </location>
</feature>
<evidence type="ECO:0000259" key="17">
    <source>
        <dbReference type="PROSITE" id="PS50042"/>
    </source>
</evidence>
<feature type="compositionally biased region" description="Basic and acidic residues" evidence="16">
    <location>
        <begin position="994"/>
        <end position="1048"/>
    </location>
</feature>
<evidence type="ECO:0000256" key="2">
    <source>
        <dbReference type="ARBA" id="ARBA00022448"/>
    </source>
</evidence>
<keyword evidence="3" id="KW-0140">cGMP</keyword>
<keyword evidence="2" id="KW-0813">Transport</keyword>
<dbReference type="Proteomes" id="UP000694844">
    <property type="component" value="Chromosome 5"/>
</dbReference>
<evidence type="ECO:0000256" key="7">
    <source>
        <dbReference type="ARBA" id="ARBA00022989"/>
    </source>
</evidence>
<accession>A0A8B8EVW3</accession>
<dbReference type="InterPro" id="IPR018488">
    <property type="entry name" value="cNMP-bd_CS"/>
</dbReference>
<keyword evidence="12" id="KW-0407">Ion channel</keyword>
<keyword evidence="6" id="KW-0547">Nucleotide-binding</keyword>
<feature type="region of interest" description="Disordered" evidence="16">
    <location>
        <begin position="180"/>
        <end position="216"/>
    </location>
</feature>
<comment type="catalytic activity">
    <reaction evidence="14">
        <text>K(+)(in) = K(+)(out)</text>
        <dbReference type="Rhea" id="RHEA:29463"/>
        <dbReference type="ChEBI" id="CHEBI:29103"/>
    </reaction>
</comment>
<proteinExistence type="predicted"/>
<comment type="subcellular location">
    <subcellularLocation>
        <location evidence="1">Membrane</location>
        <topology evidence="1">Multi-pass membrane protein</topology>
    </subcellularLocation>
</comment>
<dbReference type="SMART" id="SM00100">
    <property type="entry name" value="cNMP"/>
    <property type="match status" value="1"/>
</dbReference>
<dbReference type="PANTHER" id="PTHR45638">
    <property type="entry name" value="CYCLIC NUCLEOTIDE-GATED CATION CHANNEL SUBUNIT A"/>
    <property type="match status" value="1"/>
</dbReference>
<feature type="region of interest" description="Disordered" evidence="16">
    <location>
        <begin position="907"/>
        <end position="932"/>
    </location>
</feature>
<evidence type="ECO:0000256" key="16">
    <source>
        <dbReference type="SAM" id="MobiDB-lite"/>
    </source>
</evidence>
<dbReference type="AlphaFoldDB" id="A0A8B8EVW3"/>
<dbReference type="InterPro" id="IPR018490">
    <property type="entry name" value="cNMP-bd_dom_sf"/>
</dbReference>
<dbReference type="PROSITE" id="PS00889">
    <property type="entry name" value="CNMP_BINDING_2"/>
    <property type="match status" value="1"/>
</dbReference>
<dbReference type="OrthoDB" id="421226at2759"/>
<keyword evidence="8" id="KW-0142">cGMP-binding</keyword>
<dbReference type="InterPro" id="IPR050866">
    <property type="entry name" value="CNG_cation_channel"/>
</dbReference>